<evidence type="ECO:0000313" key="2">
    <source>
        <dbReference type="Proteomes" id="UP001168579"/>
    </source>
</evidence>
<reference evidence="1" key="2">
    <citation type="submission" date="2023-06" db="EMBL/GenBank/DDBJ databases">
        <authorList>
            <person name="Lucena T."/>
            <person name="Sun Q."/>
        </authorList>
    </citation>
    <scope>NUCLEOTIDE SEQUENCE</scope>
    <source>
        <strain evidence="1">CECT 8869</strain>
    </source>
</reference>
<dbReference type="EMBL" id="JAUKUC010000001">
    <property type="protein sequence ID" value="MDO1514343.1"/>
    <property type="molecule type" value="Genomic_DNA"/>
</dbReference>
<dbReference type="RefSeq" id="WP_304437049.1">
    <property type="nucleotide sequence ID" value="NZ_JAUKUC010000001.1"/>
</dbReference>
<sequence>MAILGKLIREKNDCINFRSGDVLGDVIIEKDYLQLRTYAKGDLEREDGSKQNIQFDKKMAKEFRAFLNEFIDGK</sequence>
<dbReference type="Proteomes" id="UP001168579">
    <property type="component" value="Unassembled WGS sequence"/>
</dbReference>
<name>A0ABT8RTX0_9FLAO</name>
<reference evidence="1" key="1">
    <citation type="journal article" date="2014" name="Int. J. Syst. Evol. Microbiol.">
        <title>Complete genome of a new Firmicutes species belonging to the dominant human colonic microbiota ('Ruminococcus bicirculans') reveals two chromosomes and a selective capacity to utilize plant glucans.</title>
        <authorList>
            <consortium name="NISC Comparative Sequencing Program"/>
            <person name="Wegmann U."/>
            <person name="Louis P."/>
            <person name="Goesmann A."/>
            <person name="Henrissat B."/>
            <person name="Duncan S.H."/>
            <person name="Flint H.J."/>
        </authorList>
    </citation>
    <scope>NUCLEOTIDE SEQUENCE</scope>
    <source>
        <strain evidence="1">CECT 8869</strain>
    </source>
</reference>
<organism evidence="1 2">
    <name type="scientific">Maribacter confluentis</name>
    <dbReference type="NCBI Taxonomy" id="1656093"/>
    <lineage>
        <taxon>Bacteria</taxon>
        <taxon>Pseudomonadati</taxon>
        <taxon>Bacteroidota</taxon>
        <taxon>Flavobacteriia</taxon>
        <taxon>Flavobacteriales</taxon>
        <taxon>Flavobacteriaceae</taxon>
        <taxon>Maribacter</taxon>
    </lineage>
</organism>
<accession>A0ABT8RTX0</accession>
<gene>
    <name evidence="1" type="ORF">Q2T41_16940</name>
</gene>
<evidence type="ECO:0000313" key="1">
    <source>
        <dbReference type="EMBL" id="MDO1514343.1"/>
    </source>
</evidence>
<protein>
    <submittedName>
        <fullName evidence="1">Uncharacterized protein</fullName>
    </submittedName>
</protein>
<keyword evidence="2" id="KW-1185">Reference proteome</keyword>
<proteinExistence type="predicted"/>
<comment type="caution">
    <text evidence="1">The sequence shown here is derived from an EMBL/GenBank/DDBJ whole genome shotgun (WGS) entry which is preliminary data.</text>
</comment>